<dbReference type="Proteomes" id="UP000507470">
    <property type="component" value="Unassembled WGS sequence"/>
</dbReference>
<evidence type="ECO:0000313" key="2">
    <source>
        <dbReference type="Proteomes" id="UP000507470"/>
    </source>
</evidence>
<accession>A0A6J8AG40</accession>
<protein>
    <submittedName>
        <fullName evidence="1">Uncharacterized protein</fullName>
    </submittedName>
</protein>
<reference evidence="1 2" key="1">
    <citation type="submission" date="2020-06" db="EMBL/GenBank/DDBJ databases">
        <authorList>
            <person name="Li R."/>
            <person name="Bekaert M."/>
        </authorList>
    </citation>
    <scope>NUCLEOTIDE SEQUENCE [LARGE SCALE GENOMIC DNA]</scope>
    <source>
        <strain evidence="2">wild</strain>
    </source>
</reference>
<sequence length="215" mass="24348">MVDILVSSTQMVLTNLHDNPGPNTKDIGTYFNSLHEYGLQYKQTEIDRLQEQDYQPFVNNVISNLHDKIPRHQDIGLLFCIRPRPVTAGCREYITIERILSLSIGSIPTSLFHEDCTMIKHVRPIFCLKIEAEAVSQHQLAPYDRSATALIRNEMALVQLLNVKTSNTFGYLALHFIQNKKSCITNAGTVVAVLDRYDIKLSITSKSSKETNELV</sequence>
<dbReference type="EMBL" id="CACVKT020001209">
    <property type="protein sequence ID" value="CAC5365928.1"/>
    <property type="molecule type" value="Genomic_DNA"/>
</dbReference>
<dbReference type="AlphaFoldDB" id="A0A6J8AG40"/>
<evidence type="ECO:0000313" key="1">
    <source>
        <dbReference type="EMBL" id="CAC5365928.1"/>
    </source>
</evidence>
<keyword evidence="2" id="KW-1185">Reference proteome</keyword>
<proteinExistence type="predicted"/>
<name>A0A6J8AG40_MYTCO</name>
<gene>
    <name evidence="1" type="ORF">MCOR_6411</name>
</gene>
<organism evidence="1 2">
    <name type="scientific">Mytilus coruscus</name>
    <name type="common">Sea mussel</name>
    <dbReference type="NCBI Taxonomy" id="42192"/>
    <lineage>
        <taxon>Eukaryota</taxon>
        <taxon>Metazoa</taxon>
        <taxon>Spiralia</taxon>
        <taxon>Lophotrochozoa</taxon>
        <taxon>Mollusca</taxon>
        <taxon>Bivalvia</taxon>
        <taxon>Autobranchia</taxon>
        <taxon>Pteriomorphia</taxon>
        <taxon>Mytilida</taxon>
        <taxon>Mytiloidea</taxon>
        <taxon>Mytilidae</taxon>
        <taxon>Mytilinae</taxon>
        <taxon>Mytilus</taxon>
    </lineage>
</organism>